<dbReference type="GO" id="GO:0071949">
    <property type="term" value="F:FAD binding"/>
    <property type="evidence" value="ECO:0007669"/>
    <property type="project" value="InterPro"/>
</dbReference>
<proteinExistence type="predicted"/>
<dbReference type="AlphaFoldDB" id="A0A542UJZ5"/>
<dbReference type="InterPro" id="IPR002938">
    <property type="entry name" value="FAD-bd"/>
</dbReference>
<dbReference type="OrthoDB" id="9790035at2"/>
<gene>
    <name evidence="2" type="ORF">FB563_4470</name>
</gene>
<dbReference type="InterPro" id="IPR036188">
    <property type="entry name" value="FAD/NAD-bd_sf"/>
</dbReference>
<dbReference type="EMBL" id="VFNX01000001">
    <property type="protein sequence ID" value="TQK99396.1"/>
    <property type="molecule type" value="Genomic_DNA"/>
</dbReference>
<dbReference type="Gene3D" id="3.50.50.60">
    <property type="entry name" value="FAD/NAD(P)-binding domain"/>
    <property type="match status" value="1"/>
</dbReference>
<comment type="caution">
    <text evidence="2">The sequence shown here is derived from an EMBL/GenBank/DDBJ whole genome shotgun (WGS) entry which is preliminary data.</text>
</comment>
<evidence type="ECO:0000313" key="2">
    <source>
        <dbReference type="EMBL" id="TQK99396.1"/>
    </source>
</evidence>
<reference evidence="2 3" key="1">
    <citation type="submission" date="2019-06" db="EMBL/GenBank/DDBJ databases">
        <title>Sequencing the genomes of 1000 actinobacteria strains.</title>
        <authorList>
            <person name="Klenk H.-P."/>
        </authorList>
    </citation>
    <scope>NUCLEOTIDE SEQUENCE [LARGE SCALE GENOMIC DNA]</scope>
    <source>
        <strain evidence="2 3">DSM 41929</strain>
    </source>
</reference>
<sequence>MGGAVRAGPATPRPAREKTLRAHCLWGKAVVIGGSYAGLVTARVLADFFREVVLVERDAVDEDTGAHPGAPHGYQGHAMLARGGQILERLFPGLREELREAGAPVFDYGEGIDFLLPVGLAPRQRTGIPVQSFTRDELERRLRRKVLALPQVTLLPSTQCTGLTRDFAGRVNGVTCQSQSAKPFRLAADLVIDASGRSSSLVDWLNELGIGVPPRRTVKAKVTYTSMNFDRPAESHPDHPDYYVAHQMLFAPSVRRAGILLAVERSRWTCMLFGFHDQPPTDDEGYLAFAKSLNMPHLAEHIARRSVQEPTRRYTNADNQWWPFHAVRDWPDRLLAVGDSVCVFNPVYGQGMTVAAMEAELLQRMLKRHGTTGRLDGLARAFQKKVGRLLLLPWTVSTNSDLMWTPDGQSLAARIAHWYNMRLFHVAVKDAAVWTRFVRVVNMVASPALLFHPLVALKVLTFTSRRE</sequence>
<feature type="domain" description="FAD-binding" evidence="1">
    <location>
        <begin position="29"/>
        <end position="367"/>
    </location>
</feature>
<dbReference type="Pfam" id="PF01494">
    <property type="entry name" value="FAD_binding_3"/>
    <property type="match status" value="1"/>
</dbReference>
<dbReference type="Proteomes" id="UP000318103">
    <property type="component" value="Unassembled WGS sequence"/>
</dbReference>
<keyword evidence="3" id="KW-1185">Reference proteome</keyword>
<evidence type="ECO:0000313" key="3">
    <source>
        <dbReference type="Proteomes" id="UP000318103"/>
    </source>
</evidence>
<dbReference type="RefSeq" id="WP_107100510.1">
    <property type="nucleotide sequence ID" value="NZ_JBPJFI010000001.1"/>
</dbReference>
<protein>
    <submittedName>
        <fullName evidence="2">2-polyprenyl-6-methoxyphenol hydroxylase-like FAD-dependent oxidoreductase</fullName>
    </submittedName>
</protein>
<organism evidence="2 3">
    <name type="scientific">Streptomyces puniciscabiei</name>
    <dbReference type="NCBI Taxonomy" id="164348"/>
    <lineage>
        <taxon>Bacteria</taxon>
        <taxon>Bacillati</taxon>
        <taxon>Actinomycetota</taxon>
        <taxon>Actinomycetes</taxon>
        <taxon>Kitasatosporales</taxon>
        <taxon>Streptomycetaceae</taxon>
        <taxon>Streptomyces</taxon>
    </lineage>
</organism>
<accession>A0A542UJZ5</accession>
<name>A0A542UJZ5_9ACTN</name>
<dbReference type="PANTHER" id="PTHR43422">
    <property type="entry name" value="THIAMINE THIAZOLE SYNTHASE"/>
    <property type="match status" value="1"/>
</dbReference>
<dbReference type="PANTHER" id="PTHR43422:SF3">
    <property type="entry name" value="THIAMINE THIAZOLE SYNTHASE"/>
    <property type="match status" value="1"/>
</dbReference>
<dbReference type="SUPFAM" id="SSF51905">
    <property type="entry name" value="FAD/NAD(P)-binding domain"/>
    <property type="match status" value="1"/>
</dbReference>
<evidence type="ECO:0000259" key="1">
    <source>
        <dbReference type="Pfam" id="PF01494"/>
    </source>
</evidence>